<gene>
    <name evidence="2" type="ORF">MNOR_LOCUS18691</name>
</gene>
<organism evidence="2 3">
    <name type="scientific">Meganyctiphanes norvegica</name>
    <name type="common">Northern krill</name>
    <name type="synonym">Thysanopoda norvegica</name>
    <dbReference type="NCBI Taxonomy" id="48144"/>
    <lineage>
        <taxon>Eukaryota</taxon>
        <taxon>Metazoa</taxon>
        <taxon>Ecdysozoa</taxon>
        <taxon>Arthropoda</taxon>
        <taxon>Crustacea</taxon>
        <taxon>Multicrustacea</taxon>
        <taxon>Malacostraca</taxon>
        <taxon>Eumalacostraca</taxon>
        <taxon>Eucarida</taxon>
        <taxon>Euphausiacea</taxon>
        <taxon>Euphausiidae</taxon>
        <taxon>Meganyctiphanes</taxon>
    </lineage>
</organism>
<dbReference type="InterPro" id="IPR016187">
    <property type="entry name" value="CTDL_fold"/>
</dbReference>
<evidence type="ECO:0000259" key="1">
    <source>
        <dbReference type="PROSITE" id="PS50041"/>
    </source>
</evidence>
<feature type="non-terminal residue" evidence="2">
    <location>
        <position position="234"/>
    </location>
</feature>
<dbReference type="EMBL" id="CAXKWB010013505">
    <property type="protein sequence ID" value="CAL4108000.1"/>
    <property type="molecule type" value="Genomic_DNA"/>
</dbReference>
<reference evidence="2 3" key="1">
    <citation type="submission" date="2024-05" db="EMBL/GenBank/DDBJ databases">
        <authorList>
            <person name="Wallberg A."/>
        </authorList>
    </citation>
    <scope>NUCLEOTIDE SEQUENCE [LARGE SCALE GENOMIC DNA]</scope>
</reference>
<evidence type="ECO:0000313" key="3">
    <source>
        <dbReference type="Proteomes" id="UP001497623"/>
    </source>
</evidence>
<proteinExistence type="predicted"/>
<dbReference type="SUPFAM" id="SSF56436">
    <property type="entry name" value="C-type lectin-like"/>
    <property type="match status" value="1"/>
</dbReference>
<dbReference type="InterPro" id="IPR016186">
    <property type="entry name" value="C-type_lectin-like/link_sf"/>
</dbReference>
<sequence>IHLMMLVIFMNGPRKSTNIQKIQHQSKRHQCQTTFRKYRTKSKCMKRVLRISEALRAKSYIMRKMLVKFCKKIRKFAKKRVESDNILLNILLIASEDQIRCPDGIFVSSQCFKVLRDQTSNWTDAEEQCQSQGLVLAEPSDTVVVTVRRILLEKYGNGSFWVNSKGNGSNFVWQRRSMRFDSNNSLWSQGHPGDRVNPRYCLSLLVSSEYWMSYPGQPYYSHDCSDIDQYPLCE</sequence>
<keyword evidence="3" id="KW-1185">Reference proteome</keyword>
<dbReference type="PROSITE" id="PS50041">
    <property type="entry name" value="C_TYPE_LECTIN_2"/>
    <property type="match status" value="1"/>
</dbReference>
<dbReference type="CDD" id="cd00037">
    <property type="entry name" value="CLECT"/>
    <property type="match status" value="1"/>
</dbReference>
<name>A0AAV2R167_MEGNR</name>
<feature type="domain" description="C-type lectin" evidence="1">
    <location>
        <begin position="107"/>
        <end position="225"/>
    </location>
</feature>
<dbReference type="AlphaFoldDB" id="A0AAV2R167"/>
<accession>A0AAV2R167</accession>
<dbReference type="Gene3D" id="3.10.100.10">
    <property type="entry name" value="Mannose-Binding Protein A, subunit A"/>
    <property type="match status" value="1"/>
</dbReference>
<dbReference type="Proteomes" id="UP001497623">
    <property type="component" value="Unassembled WGS sequence"/>
</dbReference>
<protein>
    <recommendedName>
        <fullName evidence="1">C-type lectin domain-containing protein</fullName>
    </recommendedName>
</protein>
<dbReference type="InterPro" id="IPR001304">
    <property type="entry name" value="C-type_lectin-like"/>
</dbReference>
<feature type="non-terminal residue" evidence="2">
    <location>
        <position position="1"/>
    </location>
</feature>
<comment type="caution">
    <text evidence="2">The sequence shown here is derived from an EMBL/GenBank/DDBJ whole genome shotgun (WGS) entry which is preliminary data.</text>
</comment>
<evidence type="ECO:0000313" key="2">
    <source>
        <dbReference type="EMBL" id="CAL4108000.1"/>
    </source>
</evidence>